<dbReference type="PANTHER" id="PTHR43481">
    <property type="entry name" value="FRUCTOSE-1-PHOSPHATE PHOSPHATASE"/>
    <property type="match status" value="1"/>
</dbReference>
<dbReference type="InterPro" id="IPR006439">
    <property type="entry name" value="HAD-SF_hydro_IA"/>
</dbReference>
<dbReference type="KEGG" id="gfu:KM031_12720"/>
<reference evidence="1" key="1">
    <citation type="submission" date="2021-06" db="EMBL/GenBank/DDBJ databases">
        <title>Direct submission.</title>
        <authorList>
            <person name="Lee C.-S."/>
            <person name="Jin L."/>
        </authorList>
    </citation>
    <scope>NUCLEOTIDE SEQUENCE</scope>
    <source>
        <strain evidence="1">Con5</strain>
    </source>
</reference>
<gene>
    <name evidence="1" type="ORF">KM031_12720</name>
</gene>
<dbReference type="SUPFAM" id="SSF56784">
    <property type="entry name" value="HAD-like"/>
    <property type="match status" value="1"/>
</dbReference>
<name>A0A975P7A2_9RHOB</name>
<dbReference type="CDD" id="cd07505">
    <property type="entry name" value="HAD_BPGM-like"/>
    <property type="match status" value="1"/>
</dbReference>
<accession>A0A975P7A2</accession>
<dbReference type="SFLD" id="SFLDG01129">
    <property type="entry name" value="C1.5:_HAD__Beta-PGM__Phosphata"/>
    <property type="match status" value="1"/>
</dbReference>
<dbReference type="Gene3D" id="3.40.50.1000">
    <property type="entry name" value="HAD superfamily/HAD-like"/>
    <property type="match status" value="1"/>
</dbReference>
<sequence>MFDAVIFDLDGTLIDTESVALRTGRAAFAALDAPLDETVFHSLIGKDVTSGDAILRAAHPDLDLVALNRLWRSGFEAEIARNLPLKPGVFELLGLLRQPRALCTSSGRDSAHYKLGLAGLADAFAHVVTLDDVQTAKPHPEPYLLTAAKLGVAPARCVVFEDSETGAAAAKAAGCVVVQVPDVLPTDGRHADHVAASLLDGARRVGLI</sequence>
<dbReference type="NCBIfam" id="TIGR01509">
    <property type="entry name" value="HAD-SF-IA-v3"/>
    <property type="match status" value="1"/>
</dbReference>
<dbReference type="RefSeq" id="WP_215506017.1">
    <property type="nucleotide sequence ID" value="NZ_CP076361.1"/>
</dbReference>
<dbReference type="SFLD" id="SFLDG01135">
    <property type="entry name" value="C1.5.6:_HAD__Beta-PGM__Phospha"/>
    <property type="match status" value="1"/>
</dbReference>
<dbReference type="PRINTS" id="PR00413">
    <property type="entry name" value="HADHALOGNASE"/>
</dbReference>
<dbReference type="InterPro" id="IPR023214">
    <property type="entry name" value="HAD_sf"/>
</dbReference>
<dbReference type="Proteomes" id="UP000679352">
    <property type="component" value="Chromosome"/>
</dbReference>
<proteinExistence type="predicted"/>
<dbReference type="EMBL" id="CP076361">
    <property type="protein sequence ID" value="QWK89696.1"/>
    <property type="molecule type" value="Genomic_DNA"/>
</dbReference>
<dbReference type="InterPro" id="IPR036412">
    <property type="entry name" value="HAD-like_sf"/>
</dbReference>
<protein>
    <submittedName>
        <fullName evidence="1">HAD family phosphatase</fullName>
    </submittedName>
</protein>
<dbReference type="InterPro" id="IPR023198">
    <property type="entry name" value="PGP-like_dom2"/>
</dbReference>
<dbReference type="InterPro" id="IPR051806">
    <property type="entry name" value="HAD-like_SPP"/>
</dbReference>
<evidence type="ECO:0000313" key="2">
    <source>
        <dbReference type="Proteomes" id="UP000679352"/>
    </source>
</evidence>
<dbReference type="Gene3D" id="1.10.150.240">
    <property type="entry name" value="Putative phosphatase, domain 2"/>
    <property type="match status" value="1"/>
</dbReference>
<organism evidence="1 2">
    <name type="scientific">Gemmobacter fulvus</name>
    <dbReference type="NCBI Taxonomy" id="2840474"/>
    <lineage>
        <taxon>Bacteria</taxon>
        <taxon>Pseudomonadati</taxon>
        <taxon>Pseudomonadota</taxon>
        <taxon>Alphaproteobacteria</taxon>
        <taxon>Rhodobacterales</taxon>
        <taxon>Paracoccaceae</taxon>
        <taxon>Gemmobacter</taxon>
    </lineage>
</organism>
<dbReference type="AlphaFoldDB" id="A0A975P7A2"/>
<dbReference type="SFLD" id="SFLDS00003">
    <property type="entry name" value="Haloacid_Dehalogenase"/>
    <property type="match status" value="1"/>
</dbReference>
<keyword evidence="2" id="KW-1185">Reference proteome</keyword>
<dbReference type="Pfam" id="PF00702">
    <property type="entry name" value="Hydrolase"/>
    <property type="match status" value="1"/>
</dbReference>
<evidence type="ECO:0000313" key="1">
    <source>
        <dbReference type="EMBL" id="QWK89696.1"/>
    </source>
</evidence>
<dbReference type="GO" id="GO:0050308">
    <property type="term" value="F:sugar-phosphatase activity"/>
    <property type="evidence" value="ECO:0007669"/>
    <property type="project" value="TreeGrafter"/>
</dbReference>
<dbReference type="PANTHER" id="PTHR43481:SF4">
    <property type="entry name" value="GLYCEROL-1-PHOSPHATE PHOSPHOHYDROLASE 1-RELATED"/>
    <property type="match status" value="1"/>
</dbReference>